<dbReference type="Gene3D" id="3.30.420.40">
    <property type="match status" value="1"/>
</dbReference>
<sequence length="108" mass="11675">MGIAPAGNEELAAQREADVYARLIALGLQRQDTELAFVPTLNGERADPNATGSILNLRMNNWSMGDISAALSRGLVDNLFDMIPAELQPLVPVQPYVAAFALAQRHQC</sequence>
<dbReference type="AlphaFoldDB" id="A0A9W6TWM4"/>
<proteinExistence type="predicted"/>
<dbReference type="EMBL" id="BSXW01000381">
    <property type="protein sequence ID" value="GMF20632.1"/>
    <property type="molecule type" value="Genomic_DNA"/>
</dbReference>
<reference evidence="1" key="1">
    <citation type="submission" date="2023-04" db="EMBL/GenBank/DDBJ databases">
        <title>Phytophthora lilii NBRC 32176.</title>
        <authorList>
            <person name="Ichikawa N."/>
            <person name="Sato H."/>
            <person name="Tonouchi N."/>
        </authorList>
    </citation>
    <scope>NUCLEOTIDE SEQUENCE</scope>
    <source>
        <strain evidence="1">NBRC 32176</strain>
    </source>
</reference>
<protein>
    <submittedName>
        <fullName evidence="1">Unnamed protein product</fullName>
    </submittedName>
</protein>
<evidence type="ECO:0000313" key="2">
    <source>
        <dbReference type="Proteomes" id="UP001165083"/>
    </source>
</evidence>
<comment type="caution">
    <text evidence="1">The sequence shown here is derived from an EMBL/GenBank/DDBJ whole genome shotgun (WGS) entry which is preliminary data.</text>
</comment>
<gene>
    <name evidence="1" type="ORF">Plil01_000803400</name>
</gene>
<dbReference type="OrthoDB" id="10264182at2759"/>
<dbReference type="Proteomes" id="UP001165083">
    <property type="component" value="Unassembled WGS sequence"/>
</dbReference>
<keyword evidence="2" id="KW-1185">Reference proteome</keyword>
<name>A0A9W6TWM4_9STRA</name>
<accession>A0A9W6TWM4</accession>
<evidence type="ECO:0000313" key="1">
    <source>
        <dbReference type="EMBL" id="GMF20632.1"/>
    </source>
</evidence>
<organism evidence="1 2">
    <name type="scientific">Phytophthora lilii</name>
    <dbReference type="NCBI Taxonomy" id="2077276"/>
    <lineage>
        <taxon>Eukaryota</taxon>
        <taxon>Sar</taxon>
        <taxon>Stramenopiles</taxon>
        <taxon>Oomycota</taxon>
        <taxon>Peronosporomycetes</taxon>
        <taxon>Peronosporales</taxon>
        <taxon>Peronosporaceae</taxon>
        <taxon>Phytophthora</taxon>
    </lineage>
</organism>